<accession>A0A139A437</accession>
<proteinExistence type="predicted"/>
<keyword evidence="1" id="KW-1133">Transmembrane helix</keyword>
<feature type="transmembrane region" description="Helical" evidence="1">
    <location>
        <begin position="297"/>
        <end position="314"/>
    </location>
</feature>
<reference evidence="2 3" key="1">
    <citation type="journal article" date="2015" name="Genome Biol. Evol.">
        <title>Phylogenomic analyses indicate that early fungi evolved digesting cell walls of algal ancestors of land plants.</title>
        <authorList>
            <person name="Chang Y."/>
            <person name="Wang S."/>
            <person name="Sekimoto S."/>
            <person name="Aerts A.L."/>
            <person name="Choi C."/>
            <person name="Clum A."/>
            <person name="LaButti K.M."/>
            <person name="Lindquist E.A."/>
            <person name="Yee Ngan C."/>
            <person name="Ohm R.A."/>
            <person name="Salamov A.A."/>
            <person name="Grigoriev I.V."/>
            <person name="Spatafora J.W."/>
            <person name="Berbee M.L."/>
        </authorList>
    </citation>
    <scope>NUCLEOTIDE SEQUENCE [LARGE SCALE GENOMIC DNA]</scope>
    <source>
        <strain evidence="2 3">JEL478</strain>
    </source>
</reference>
<evidence type="ECO:0008006" key="4">
    <source>
        <dbReference type="Google" id="ProtNLM"/>
    </source>
</evidence>
<protein>
    <recommendedName>
        <fullName evidence="4">RTA1-domain-containing protein</fullName>
    </recommendedName>
</protein>
<name>A0A139A437_GONPJ</name>
<feature type="transmembrane region" description="Helical" evidence="1">
    <location>
        <begin position="184"/>
        <end position="203"/>
    </location>
</feature>
<gene>
    <name evidence="2" type="ORF">M427DRAFT_158291</name>
</gene>
<evidence type="ECO:0000313" key="3">
    <source>
        <dbReference type="Proteomes" id="UP000070544"/>
    </source>
</evidence>
<evidence type="ECO:0000256" key="1">
    <source>
        <dbReference type="SAM" id="Phobius"/>
    </source>
</evidence>
<dbReference type="AlphaFoldDB" id="A0A139A437"/>
<dbReference type="EMBL" id="KQ965804">
    <property type="protein sequence ID" value="KXS11235.1"/>
    <property type="molecule type" value="Genomic_DNA"/>
</dbReference>
<sequence>MSSPDPGNIVAQIQSYVAGFSLPAAAIAVALYFSGIPVFVWRYYTAPSRWGLRILLAEVIFCSVRCAAFVCRCLLPQFQSFQLYQSFYALLMSGTASLLAVLAEVTIAWCHKVDDSVLAFSGRDGLGWSRTFLAFLGWVHVLAIVTVVTWAGYGAANAVLLINPYSAPEARASWRRPGYYLFEFGVWIGVMVVIVSGVVRLYTGGKGAVSSHKSMELDPHTRSSWVSHGSGDGTSSNGELAFAARSDAFFGKAKLLNKALYGLLVPCAILSLVRMAFAPFVVTEEQFGDIKVSEGLWYPVVVGSEIIFLIILALPHHLKFLEIEGLRLRPLQQRRTQ</sequence>
<feature type="transmembrane region" description="Helical" evidence="1">
    <location>
        <begin position="55"/>
        <end position="75"/>
    </location>
</feature>
<feature type="transmembrane region" description="Helical" evidence="1">
    <location>
        <begin position="131"/>
        <end position="153"/>
    </location>
</feature>
<feature type="transmembrane region" description="Helical" evidence="1">
    <location>
        <begin position="87"/>
        <end position="110"/>
    </location>
</feature>
<evidence type="ECO:0000313" key="2">
    <source>
        <dbReference type="EMBL" id="KXS11235.1"/>
    </source>
</evidence>
<keyword evidence="1" id="KW-0472">Membrane</keyword>
<dbReference type="Proteomes" id="UP000070544">
    <property type="component" value="Unassembled WGS sequence"/>
</dbReference>
<keyword evidence="3" id="KW-1185">Reference proteome</keyword>
<keyword evidence="1" id="KW-0812">Transmembrane</keyword>
<organism evidence="2 3">
    <name type="scientific">Gonapodya prolifera (strain JEL478)</name>
    <name type="common">Monoblepharis prolifera</name>
    <dbReference type="NCBI Taxonomy" id="1344416"/>
    <lineage>
        <taxon>Eukaryota</taxon>
        <taxon>Fungi</taxon>
        <taxon>Fungi incertae sedis</taxon>
        <taxon>Chytridiomycota</taxon>
        <taxon>Chytridiomycota incertae sedis</taxon>
        <taxon>Monoblepharidomycetes</taxon>
        <taxon>Monoblepharidales</taxon>
        <taxon>Gonapodyaceae</taxon>
        <taxon>Gonapodya</taxon>
    </lineage>
</organism>
<feature type="transmembrane region" description="Helical" evidence="1">
    <location>
        <begin position="20"/>
        <end position="43"/>
    </location>
</feature>
<feature type="transmembrane region" description="Helical" evidence="1">
    <location>
        <begin position="259"/>
        <end position="277"/>
    </location>
</feature>